<accession>A0A5P2G382</accession>
<dbReference type="PANTHER" id="PTHR34352">
    <property type="entry name" value="PROTEIN YHFA"/>
    <property type="match status" value="1"/>
</dbReference>
<keyword evidence="2" id="KW-1185">Reference proteome</keyword>
<reference evidence="1 2" key="1">
    <citation type="submission" date="2019-09" db="EMBL/GenBank/DDBJ databases">
        <title>Complete genome sequence of Arachidicoccus sp. B3-10 isolated from apple orchard soil.</title>
        <authorList>
            <person name="Kim H.S."/>
            <person name="Han K.-I."/>
            <person name="Suh M.K."/>
            <person name="Lee K.C."/>
            <person name="Eom M.K."/>
            <person name="Kim J.-S."/>
            <person name="Kang S.W."/>
            <person name="Sin Y."/>
            <person name="Lee J.-S."/>
        </authorList>
    </citation>
    <scope>NUCLEOTIDE SEQUENCE [LARGE SCALE GENOMIC DNA]</scope>
    <source>
        <strain evidence="1 2">B3-10</strain>
    </source>
</reference>
<dbReference type="SUPFAM" id="SSF82784">
    <property type="entry name" value="OsmC-like"/>
    <property type="match status" value="1"/>
</dbReference>
<proteinExistence type="predicted"/>
<dbReference type="InterPro" id="IPR015946">
    <property type="entry name" value="KH_dom-like_a/b"/>
</dbReference>
<sequence length="140" mass="15136">MASIELNLVNGQYGFEAKDQSGHITKMDTKPEMGGQDFGTRPMELLLEALAGCSSVDVVSILSKQKQDLQGLKVLVNGERAAKDDLSLWKDIQIEFQLKGDIDPQKAEKAVSLSIHKYCSVAATLVAAGAEISTKVTIEK</sequence>
<dbReference type="InterPro" id="IPR036102">
    <property type="entry name" value="OsmC/Ohrsf"/>
</dbReference>
<dbReference type="KEGG" id="arac:E0W69_002400"/>
<evidence type="ECO:0000313" key="1">
    <source>
        <dbReference type="EMBL" id="QES87563.1"/>
    </source>
</evidence>
<dbReference type="Proteomes" id="UP000292424">
    <property type="component" value="Chromosome"/>
</dbReference>
<dbReference type="AlphaFoldDB" id="A0A5P2G382"/>
<evidence type="ECO:0000313" key="2">
    <source>
        <dbReference type="Proteomes" id="UP000292424"/>
    </source>
</evidence>
<dbReference type="Pfam" id="PF02566">
    <property type="entry name" value="OsmC"/>
    <property type="match status" value="1"/>
</dbReference>
<dbReference type="Gene3D" id="3.30.300.20">
    <property type="match status" value="1"/>
</dbReference>
<dbReference type="InterPro" id="IPR003718">
    <property type="entry name" value="OsmC/Ohr_fam"/>
</dbReference>
<dbReference type="EMBL" id="CP044016">
    <property type="protein sequence ID" value="QES87563.1"/>
    <property type="molecule type" value="Genomic_DNA"/>
</dbReference>
<dbReference type="RefSeq" id="WP_131328442.1">
    <property type="nucleotide sequence ID" value="NZ_CP044016.1"/>
</dbReference>
<dbReference type="OrthoDB" id="9804010at2"/>
<dbReference type="PANTHER" id="PTHR34352:SF1">
    <property type="entry name" value="PROTEIN YHFA"/>
    <property type="match status" value="1"/>
</dbReference>
<organism evidence="1 2">
    <name type="scientific">Rhizosphaericola mali</name>
    <dbReference type="NCBI Taxonomy" id="2545455"/>
    <lineage>
        <taxon>Bacteria</taxon>
        <taxon>Pseudomonadati</taxon>
        <taxon>Bacteroidota</taxon>
        <taxon>Chitinophagia</taxon>
        <taxon>Chitinophagales</taxon>
        <taxon>Chitinophagaceae</taxon>
        <taxon>Rhizosphaericola</taxon>
    </lineage>
</organism>
<protein>
    <submittedName>
        <fullName evidence="1">OsmC family protein</fullName>
    </submittedName>
</protein>
<gene>
    <name evidence="1" type="ORF">E0W69_002400</name>
</gene>
<name>A0A5P2G382_9BACT</name>